<keyword evidence="12 13" id="KW-0411">Iron-sulfur</keyword>
<evidence type="ECO:0000313" key="16">
    <source>
        <dbReference type="Proteomes" id="UP000652074"/>
    </source>
</evidence>
<dbReference type="InterPro" id="IPR012089">
    <property type="entry name" value="tRNA_Cyd_32_2_STrfase"/>
</dbReference>
<dbReference type="HAMAP" id="MF_01850">
    <property type="entry name" value="TtcA"/>
    <property type="match status" value="1"/>
</dbReference>
<evidence type="ECO:0000256" key="2">
    <source>
        <dbReference type="ARBA" id="ARBA00022490"/>
    </source>
</evidence>
<evidence type="ECO:0000256" key="6">
    <source>
        <dbReference type="ARBA" id="ARBA00022723"/>
    </source>
</evidence>
<dbReference type="GO" id="GO:0016740">
    <property type="term" value="F:transferase activity"/>
    <property type="evidence" value="ECO:0007669"/>
    <property type="project" value="UniProtKB-KW"/>
</dbReference>
<sequence length="323" mass="35578">MNAPATAAEAALPTSDARRAVEAPLPAAAGDARFSNTFLRLKKKLERGVGKAIADFNMIGEGDTVLVCVSGGKDSYTLLSCLMALRERAPVNFRIVAMNLDQKQPGFPADVLPAYFESIGIEYRIVTEDTYSIVKDKIPEGKTTCSLCSRLRRGIIYRVAKEIGATRIALGHHRDDMIETLFLNMFFGGKLKSMPPKLVSDNGEHVVIRPLAYCTENDIARFARTMDFPIIPCNLCGSQENAQRKLIKNMLQGWAREFPGRIESIATAMSQVVPSHLADNALFDFRGLTRDTPVAEGDIAFDRPELPAPNRVIPIVSEFTDED</sequence>
<proteinExistence type="inferred from homology"/>
<dbReference type="Pfam" id="PF01171">
    <property type="entry name" value="ATP_bind_3"/>
    <property type="match status" value="1"/>
</dbReference>
<feature type="domain" description="tRNA(Ile)-lysidine/2-thiocytidine synthase N-terminal" evidence="14">
    <location>
        <begin position="65"/>
        <end position="227"/>
    </location>
</feature>
<evidence type="ECO:0000256" key="12">
    <source>
        <dbReference type="ARBA" id="ARBA00023014"/>
    </source>
</evidence>
<keyword evidence="11 13" id="KW-0408">Iron</keyword>
<evidence type="ECO:0000256" key="9">
    <source>
        <dbReference type="ARBA" id="ARBA00022842"/>
    </source>
</evidence>
<dbReference type="Proteomes" id="UP000652074">
    <property type="component" value="Unassembled WGS sequence"/>
</dbReference>
<evidence type="ECO:0000256" key="1">
    <source>
        <dbReference type="ARBA" id="ARBA00022485"/>
    </source>
</evidence>
<keyword evidence="9 13" id="KW-0460">Magnesium</keyword>
<evidence type="ECO:0000256" key="5">
    <source>
        <dbReference type="ARBA" id="ARBA00022694"/>
    </source>
</evidence>
<comment type="subunit">
    <text evidence="13">Homodimer.</text>
</comment>
<feature type="binding site" evidence="13">
    <location>
        <position position="145"/>
    </location>
    <ligand>
        <name>[4Fe-4S] cluster</name>
        <dbReference type="ChEBI" id="CHEBI:49883"/>
    </ligand>
</feature>
<name>A0ABX1MPV6_9RHOO</name>
<dbReference type="CDD" id="cd24138">
    <property type="entry name" value="TtcA-like"/>
    <property type="match status" value="1"/>
</dbReference>
<dbReference type="EC" id="2.8.1.-" evidence="13"/>
<protein>
    <recommendedName>
        <fullName evidence="13">tRNA-cytidine(32) 2-sulfurtransferase</fullName>
        <ecNumber evidence="13">2.8.1.-</ecNumber>
    </recommendedName>
    <alternativeName>
        <fullName evidence="13">Two-thiocytidine biosynthesis protein A</fullName>
    </alternativeName>
    <alternativeName>
        <fullName evidence="13">tRNA 2-thiocytidine biosynthesis protein TtcA</fullName>
    </alternativeName>
</protein>
<dbReference type="PANTHER" id="PTHR43686">
    <property type="entry name" value="SULFURTRANSFERASE-RELATED"/>
    <property type="match status" value="1"/>
</dbReference>
<feature type="binding site" evidence="13">
    <location>
        <position position="148"/>
    </location>
    <ligand>
        <name>[4Fe-4S] cluster</name>
        <dbReference type="ChEBI" id="CHEBI:49883"/>
    </ligand>
</feature>
<keyword evidence="7 13" id="KW-0547">Nucleotide-binding</keyword>
<evidence type="ECO:0000256" key="10">
    <source>
        <dbReference type="ARBA" id="ARBA00022884"/>
    </source>
</evidence>
<comment type="subcellular location">
    <subcellularLocation>
        <location evidence="13">Cytoplasm</location>
    </subcellularLocation>
</comment>
<reference evidence="15 16" key="1">
    <citation type="submission" date="2019-12" db="EMBL/GenBank/DDBJ databases">
        <title>Comparative genomics gives insights into the taxonomy of the Azoarcus-Aromatoleum group and reveals separate origins of nif in the plant-associated Azoarcus and non-plant-associated Aromatoleum sub-groups.</title>
        <authorList>
            <person name="Lafos M."/>
            <person name="Maluk M."/>
            <person name="Batista M."/>
            <person name="Junghare M."/>
            <person name="Carmona M."/>
            <person name="Faoro H."/>
            <person name="Cruz L.M."/>
            <person name="Battistoni F."/>
            <person name="De Souza E."/>
            <person name="Pedrosa F."/>
            <person name="Chen W.-M."/>
            <person name="Poole P.S."/>
            <person name="Dixon R.A."/>
            <person name="James E.K."/>
        </authorList>
    </citation>
    <scope>NUCLEOTIDE SEQUENCE [LARGE SCALE GENOMIC DNA]</scope>
    <source>
        <strain evidence="15 16">ToN1</strain>
    </source>
</reference>
<comment type="catalytic activity">
    <reaction evidence="13">
        <text>cytidine(32) in tRNA + S-sulfanyl-L-cysteinyl-[cysteine desulfurase] + AH2 + ATP = 2-thiocytidine(32) in tRNA + L-cysteinyl-[cysteine desulfurase] + A + AMP + diphosphate + H(+)</text>
        <dbReference type="Rhea" id="RHEA:57048"/>
        <dbReference type="Rhea" id="RHEA-COMP:10288"/>
        <dbReference type="Rhea" id="RHEA-COMP:12157"/>
        <dbReference type="Rhea" id="RHEA-COMP:12158"/>
        <dbReference type="Rhea" id="RHEA-COMP:14821"/>
        <dbReference type="ChEBI" id="CHEBI:13193"/>
        <dbReference type="ChEBI" id="CHEBI:15378"/>
        <dbReference type="ChEBI" id="CHEBI:17499"/>
        <dbReference type="ChEBI" id="CHEBI:29950"/>
        <dbReference type="ChEBI" id="CHEBI:30616"/>
        <dbReference type="ChEBI" id="CHEBI:33019"/>
        <dbReference type="ChEBI" id="CHEBI:61963"/>
        <dbReference type="ChEBI" id="CHEBI:82748"/>
        <dbReference type="ChEBI" id="CHEBI:141453"/>
        <dbReference type="ChEBI" id="CHEBI:456215"/>
    </reaction>
</comment>
<keyword evidence="5 13" id="KW-0819">tRNA processing</keyword>
<feature type="short sequence motif" description="PP-loop motif" evidence="13">
    <location>
        <begin position="70"/>
        <end position="75"/>
    </location>
</feature>
<comment type="cofactor">
    <cofactor evidence="13">
        <name>Mg(2+)</name>
        <dbReference type="ChEBI" id="CHEBI:18420"/>
    </cofactor>
</comment>
<comment type="caution">
    <text evidence="15">The sequence shown here is derived from an EMBL/GenBank/DDBJ whole genome shotgun (WGS) entry which is preliminary data.</text>
</comment>
<keyword evidence="1 13" id="KW-0004">4Fe-4S</keyword>
<comment type="cofactor">
    <cofactor evidence="13">
        <name>[4Fe-4S] cluster</name>
        <dbReference type="ChEBI" id="CHEBI:49883"/>
    </cofactor>
    <text evidence="13">Binds 1 [4Fe-4S] cluster per subunit. The cluster is chelated by three Cys residues, the fourth Fe has a free coordination site that may bind a sulfur atom transferred from the persulfide of IscS.</text>
</comment>
<comment type="function">
    <text evidence="13">Catalyzes the ATP-dependent 2-thiolation of cytidine in position 32 of tRNA, to form 2-thiocytidine (s(2)C32). The sulfur atoms are provided by the cysteine/cysteine desulfurase (IscS) system.</text>
</comment>
<evidence type="ECO:0000256" key="13">
    <source>
        <dbReference type="HAMAP-Rule" id="MF_01850"/>
    </source>
</evidence>
<feature type="binding site" evidence="13">
    <location>
        <position position="236"/>
    </location>
    <ligand>
        <name>[4Fe-4S] cluster</name>
        <dbReference type="ChEBI" id="CHEBI:49883"/>
    </ligand>
</feature>
<gene>
    <name evidence="13 15" type="primary">ttcA</name>
    <name evidence="15" type="ORF">GPA26_16020</name>
</gene>
<dbReference type="EMBL" id="WTVR01000032">
    <property type="protein sequence ID" value="NMF89974.1"/>
    <property type="molecule type" value="Genomic_DNA"/>
</dbReference>
<evidence type="ECO:0000256" key="3">
    <source>
        <dbReference type="ARBA" id="ARBA00022555"/>
    </source>
</evidence>
<dbReference type="Gene3D" id="3.40.50.620">
    <property type="entry name" value="HUPs"/>
    <property type="match status" value="1"/>
</dbReference>
<dbReference type="RefSeq" id="WP_169207327.1">
    <property type="nucleotide sequence ID" value="NZ_WTVR01000032.1"/>
</dbReference>
<evidence type="ECO:0000256" key="11">
    <source>
        <dbReference type="ARBA" id="ARBA00023004"/>
    </source>
</evidence>
<evidence type="ECO:0000256" key="4">
    <source>
        <dbReference type="ARBA" id="ARBA00022679"/>
    </source>
</evidence>
<keyword evidence="2 13" id="KW-0963">Cytoplasm</keyword>
<dbReference type="NCBIfam" id="NF007972">
    <property type="entry name" value="PRK10696.1"/>
    <property type="match status" value="1"/>
</dbReference>
<keyword evidence="16" id="KW-1185">Reference proteome</keyword>
<accession>A0ABX1MPV6</accession>
<organism evidence="15 16">
    <name type="scientific">Aromatoleum petrolei</name>
    <dbReference type="NCBI Taxonomy" id="76116"/>
    <lineage>
        <taxon>Bacteria</taxon>
        <taxon>Pseudomonadati</taxon>
        <taxon>Pseudomonadota</taxon>
        <taxon>Betaproteobacteria</taxon>
        <taxon>Rhodocyclales</taxon>
        <taxon>Rhodocyclaceae</taxon>
        <taxon>Aromatoleum</taxon>
    </lineage>
</organism>
<dbReference type="InterPro" id="IPR014729">
    <property type="entry name" value="Rossmann-like_a/b/a_fold"/>
</dbReference>
<dbReference type="SUPFAM" id="SSF52402">
    <property type="entry name" value="Adenine nucleotide alpha hydrolases-like"/>
    <property type="match status" value="1"/>
</dbReference>
<evidence type="ECO:0000256" key="8">
    <source>
        <dbReference type="ARBA" id="ARBA00022840"/>
    </source>
</evidence>
<evidence type="ECO:0000313" key="15">
    <source>
        <dbReference type="EMBL" id="NMF89974.1"/>
    </source>
</evidence>
<evidence type="ECO:0000256" key="7">
    <source>
        <dbReference type="ARBA" id="ARBA00022741"/>
    </source>
</evidence>
<dbReference type="InterPro" id="IPR011063">
    <property type="entry name" value="TilS/TtcA_N"/>
</dbReference>
<keyword evidence="10 13" id="KW-0694">RNA-binding</keyword>
<keyword evidence="8 13" id="KW-0067">ATP-binding</keyword>
<dbReference type="PANTHER" id="PTHR43686:SF1">
    <property type="entry name" value="AMINOTRAN_5 DOMAIN-CONTAINING PROTEIN"/>
    <property type="match status" value="1"/>
</dbReference>
<comment type="miscellaneous">
    <text evidence="13">The thiolation reaction likely consists of two steps: a first activation step by ATP to form an adenylated intermediate of the target base of tRNA, and a second nucleophilic substitution step of the sulfur (S) atom supplied by the hydrosulfide attached to the Fe-S cluster.</text>
</comment>
<keyword evidence="6 13" id="KW-0479">Metal-binding</keyword>
<keyword evidence="4 13" id="KW-0808">Transferase</keyword>
<comment type="pathway">
    <text evidence="13">tRNA modification.</text>
</comment>
<evidence type="ECO:0000259" key="14">
    <source>
        <dbReference type="Pfam" id="PF01171"/>
    </source>
</evidence>
<keyword evidence="3 13" id="KW-0820">tRNA-binding</keyword>
<comment type="similarity">
    <text evidence="13">Belongs to the TtcA family.</text>
</comment>